<dbReference type="AlphaFoldDB" id="A0A103XBM8"/>
<dbReference type="EMBL" id="LEKV01005876">
    <property type="protein sequence ID" value="KVH87741.1"/>
    <property type="molecule type" value="Genomic_DNA"/>
</dbReference>
<dbReference type="GO" id="GO:0005739">
    <property type="term" value="C:mitochondrion"/>
    <property type="evidence" value="ECO:0007669"/>
    <property type="project" value="TreeGrafter"/>
</dbReference>
<evidence type="ECO:0000313" key="2">
    <source>
        <dbReference type="EMBL" id="KVH87741.1"/>
    </source>
</evidence>
<protein>
    <submittedName>
        <fullName evidence="2">Uncharacterized protein</fullName>
    </submittedName>
</protein>
<organism evidence="2 3">
    <name type="scientific">Cynara cardunculus var. scolymus</name>
    <name type="common">Globe artichoke</name>
    <name type="synonym">Cynara scolymus</name>
    <dbReference type="NCBI Taxonomy" id="59895"/>
    <lineage>
        <taxon>Eukaryota</taxon>
        <taxon>Viridiplantae</taxon>
        <taxon>Streptophyta</taxon>
        <taxon>Embryophyta</taxon>
        <taxon>Tracheophyta</taxon>
        <taxon>Spermatophyta</taxon>
        <taxon>Magnoliopsida</taxon>
        <taxon>eudicotyledons</taxon>
        <taxon>Gunneridae</taxon>
        <taxon>Pentapetalae</taxon>
        <taxon>asterids</taxon>
        <taxon>campanulids</taxon>
        <taxon>Asterales</taxon>
        <taxon>Asteraceae</taxon>
        <taxon>Carduoideae</taxon>
        <taxon>Cardueae</taxon>
        <taxon>Carduinae</taxon>
        <taxon>Cynara</taxon>
    </lineage>
</organism>
<comment type="caution">
    <text evidence="2">The sequence shown here is derived from an EMBL/GenBank/DDBJ whole genome shotgun (WGS) entry which is preliminary data.</text>
</comment>
<dbReference type="GO" id="GO:0007005">
    <property type="term" value="P:mitochondrion organization"/>
    <property type="evidence" value="ECO:0007669"/>
    <property type="project" value="TreeGrafter"/>
</dbReference>
<dbReference type="InterPro" id="IPR050710">
    <property type="entry name" value="Band7/mec-2_domain"/>
</dbReference>
<keyword evidence="3" id="KW-1185">Reference proteome</keyword>
<feature type="region of interest" description="Disordered" evidence="1">
    <location>
        <begin position="83"/>
        <end position="130"/>
    </location>
</feature>
<dbReference type="STRING" id="59895.A0A103XBM8"/>
<feature type="compositionally biased region" description="Basic and acidic residues" evidence="1">
    <location>
        <begin position="83"/>
        <end position="95"/>
    </location>
</feature>
<dbReference type="PANTHER" id="PTHR43327:SF10">
    <property type="entry name" value="STOMATIN-LIKE PROTEIN 2, MITOCHONDRIAL"/>
    <property type="match status" value="1"/>
</dbReference>
<name>A0A103XBM8_CYNCS</name>
<proteinExistence type="predicted"/>
<accession>A0A103XBM8</accession>
<dbReference type="Proteomes" id="UP000243975">
    <property type="component" value="Unassembled WGS sequence"/>
</dbReference>
<feature type="region of interest" description="Disordered" evidence="1">
    <location>
        <begin position="1"/>
        <end position="34"/>
    </location>
</feature>
<evidence type="ECO:0000256" key="1">
    <source>
        <dbReference type="SAM" id="MobiDB-lite"/>
    </source>
</evidence>
<reference evidence="2 3" key="1">
    <citation type="journal article" date="2016" name="Sci. Rep.">
        <title>The genome sequence of the outbreeding globe artichoke constructed de novo incorporating a phase-aware low-pass sequencing strategy of F1 progeny.</title>
        <authorList>
            <person name="Scaglione D."/>
            <person name="Reyes-Chin-Wo S."/>
            <person name="Acquadro A."/>
            <person name="Froenicke L."/>
            <person name="Portis E."/>
            <person name="Beitel C."/>
            <person name="Tirone M."/>
            <person name="Mauro R."/>
            <person name="Lo Monaco A."/>
            <person name="Mauromicale G."/>
            <person name="Faccioli P."/>
            <person name="Cattivelli L."/>
            <person name="Rieseberg L."/>
            <person name="Michelmore R."/>
            <person name="Lanteri S."/>
        </authorList>
    </citation>
    <scope>NUCLEOTIDE SEQUENCE [LARGE SCALE GENOMIC DNA]</scope>
    <source>
        <strain evidence="2">2C</strain>
    </source>
</reference>
<sequence length="130" mass="14368">MGMQAEAEQKKRAQILESEEERQPSVNIADGKKSSMMLEVQGEAEAILARSQATNKGVALVSQALQENGGVESKLEADLARRTEHYSSENMRVIKDTLQSDEASSSRQSNKRGSTHADYKKVRKEMAGDR</sequence>
<gene>
    <name evidence="2" type="ORF">Ccrd_024972</name>
</gene>
<feature type="compositionally biased region" description="Basic and acidic residues" evidence="1">
    <location>
        <begin position="115"/>
        <end position="130"/>
    </location>
</feature>
<dbReference type="PANTHER" id="PTHR43327">
    <property type="entry name" value="STOMATIN-LIKE PROTEIN 2, MITOCHONDRIAL"/>
    <property type="match status" value="1"/>
</dbReference>
<dbReference type="Gramene" id="KVH87741">
    <property type="protein sequence ID" value="KVH87741"/>
    <property type="gene ID" value="Ccrd_024972"/>
</dbReference>
<evidence type="ECO:0000313" key="3">
    <source>
        <dbReference type="Proteomes" id="UP000243975"/>
    </source>
</evidence>